<evidence type="ECO:0000313" key="2">
    <source>
        <dbReference type="Proteomes" id="UP001305647"/>
    </source>
</evidence>
<sequence>MPNNKHNRWLSHDRPVTLSANPQRFWRLPATRTITGQSPPRWAEDVPGRFCTQPLAIPDGAHPWFWAWWLMAPPLWTAPGAAASNEDPTASGERINLAHRVQGQLAVINKECASV</sequence>
<protein>
    <submittedName>
        <fullName evidence="1">Uncharacterized protein</fullName>
    </submittedName>
</protein>
<evidence type="ECO:0000313" key="1">
    <source>
        <dbReference type="EMBL" id="KAK4098777.1"/>
    </source>
</evidence>
<comment type="caution">
    <text evidence="1">The sequence shown here is derived from an EMBL/GenBank/DDBJ whole genome shotgun (WGS) entry which is preliminary data.</text>
</comment>
<reference evidence="1" key="1">
    <citation type="journal article" date="2023" name="Mol. Phylogenet. Evol.">
        <title>Genome-scale phylogeny and comparative genomics of the fungal order Sordariales.</title>
        <authorList>
            <person name="Hensen N."/>
            <person name="Bonometti L."/>
            <person name="Westerberg I."/>
            <person name="Brannstrom I.O."/>
            <person name="Guillou S."/>
            <person name="Cros-Aarteil S."/>
            <person name="Calhoun S."/>
            <person name="Haridas S."/>
            <person name="Kuo A."/>
            <person name="Mondo S."/>
            <person name="Pangilinan J."/>
            <person name="Riley R."/>
            <person name="LaButti K."/>
            <person name="Andreopoulos B."/>
            <person name="Lipzen A."/>
            <person name="Chen C."/>
            <person name="Yan M."/>
            <person name="Daum C."/>
            <person name="Ng V."/>
            <person name="Clum A."/>
            <person name="Steindorff A."/>
            <person name="Ohm R.A."/>
            <person name="Martin F."/>
            <person name="Silar P."/>
            <person name="Natvig D.O."/>
            <person name="Lalanne C."/>
            <person name="Gautier V."/>
            <person name="Ament-Velasquez S.L."/>
            <person name="Kruys A."/>
            <person name="Hutchinson M.I."/>
            <person name="Powell A.J."/>
            <person name="Barry K."/>
            <person name="Miller A.N."/>
            <person name="Grigoriev I.V."/>
            <person name="Debuchy R."/>
            <person name="Gladieux P."/>
            <person name="Hiltunen Thoren M."/>
            <person name="Johannesson H."/>
        </authorList>
    </citation>
    <scope>NUCLEOTIDE SEQUENCE</scope>
    <source>
        <strain evidence="1">CBS 757.83</strain>
    </source>
</reference>
<organism evidence="1 2">
    <name type="scientific">Parathielavia hyrcaniae</name>
    <dbReference type="NCBI Taxonomy" id="113614"/>
    <lineage>
        <taxon>Eukaryota</taxon>
        <taxon>Fungi</taxon>
        <taxon>Dikarya</taxon>
        <taxon>Ascomycota</taxon>
        <taxon>Pezizomycotina</taxon>
        <taxon>Sordariomycetes</taxon>
        <taxon>Sordariomycetidae</taxon>
        <taxon>Sordariales</taxon>
        <taxon>Chaetomiaceae</taxon>
        <taxon>Parathielavia</taxon>
    </lineage>
</organism>
<accession>A0AAN6PVL1</accession>
<dbReference type="AlphaFoldDB" id="A0AAN6PVL1"/>
<gene>
    <name evidence="1" type="ORF">N658DRAFT_488138</name>
</gene>
<keyword evidence="2" id="KW-1185">Reference proteome</keyword>
<name>A0AAN6PVL1_9PEZI</name>
<reference evidence="1" key="2">
    <citation type="submission" date="2023-05" db="EMBL/GenBank/DDBJ databases">
        <authorList>
            <consortium name="Lawrence Berkeley National Laboratory"/>
            <person name="Steindorff A."/>
            <person name="Hensen N."/>
            <person name="Bonometti L."/>
            <person name="Westerberg I."/>
            <person name="Brannstrom I.O."/>
            <person name="Guillou S."/>
            <person name="Cros-Aarteil S."/>
            <person name="Calhoun S."/>
            <person name="Haridas S."/>
            <person name="Kuo A."/>
            <person name="Mondo S."/>
            <person name="Pangilinan J."/>
            <person name="Riley R."/>
            <person name="Labutti K."/>
            <person name="Andreopoulos B."/>
            <person name="Lipzen A."/>
            <person name="Chen C."/>
            <person name="Yanf M."/>
            <person name="Daum C."/>
            <person name="Ng V."/>
            <person name="Clum A."/>
            <person name="Ohm R."/>
            <person name="Martin F."/>
            <person name="Silar P."/>
            <person name="Natvig D."/>
            <person name="Lalanne C."/>
            <person name="Gautier V."/>
            <person name="Ament-Velasquez S.L."/>
            <person name="Kruys A."/>
            <person name="Hutchinson M.I."/>
            <person name="Powell A.J."/>
            <person name="Barry K."/>
            <person name="Miller A.N."/>
            <person name="Grigoriev I.V."/>
            <person name="Debuchy R."/>
            <person name="Gladieux P."/>
            <person name="Thoren M.H."/>
            <person name="Johannesson H."/>
        </authorList>
    </citation>
    <scope>NUCLEOTIDE SEQUENCE</scope>
    <source>
        <strain evidence="1">CBS 757.83</strain>
    </source>
</reference>
<dbReference type="EMBL" id="MU863655">
    <property type="protein sequence ID" value="KAK4098777.1"/>
    <property type="molecule type" value="Genomic_DNA"/>
</dbReference>
<dbReference type="Proteomes" id="UP001305647">
    <property type="component" value="Unassembled WGS sequence"/>
</dbReference>
<proteinExistence type="predicted"/>